<name>A0A4U7BAN8_9PEZI</name>
<feature type="region of interest" description="Disordered" evidence="2">
    <location>
        <begin position="47"/>
        <end position="77"/>
    </location>
</feature>
<feature type="compositionally biased region" description="Basic and acidic residues" evidence="2">
    <location>
        <begin position="164"/>
        <end position="176"/>
    </location>
</feature>
<evidence type="ECO:0000256" key="2">
    <source>
        <dbReference type="SAM" id="MobiDB-lite"/>
    </source>
</evidence>
<protein>
    <submittedName>
        <fullName evidence="3">Uncharacterized protein</fullName>
    </submittedName>
</protein>
<sequence>MADSDSASTSSASPEAISSAGAAANPRSNHGGEELVFAMSLGGVLVGGNERGVRDAGDRALSAAKPPAGPQGSFWDPVVRGRGGGGSEGEGEGSFRIGGFDVRRVAEVEGTGRAGMWRAAQRARERMEDARRERRQMEAWEREMREKDEELRIARENLVAERERRLDIEDGDKPSADEPGDSSGENIETENKVIILPLVQREGPPPCLRLCFYGYAFDGMGGDLEMVGRILVEMKVDLNTVKELGGRCTWWTMRRDGGVLVLRAIVPEGWHTCDRMFTLNVEKDLFRGMEIDHPHLTTTIRAYT</sequence>
<comment type="caution">
    <text evidence="3">The sequence shown here is derived from an EMBL/GenBank/DDBJ whole genome shotgun (WGS) entry which is preliminary data.</text>
</comment>
<evidence type="ECO:0000313" key="3">
    <source>
        <dbReference type="EMBL" id="TKX27141.1"/>
    </source>
</evidence>
<accession>A0A4U7BAN8</accession>
<feature type="compositionally biased region" description="Low complexity" evidence="2">
    <location>
        <begin position="1"/>
        <end position="24"/>
    </location>
</feature>
<feature type="region of interest" description="Disordered" evidence="2">
    <location>
        <begin position="164"/>
        <end position="187"/>
    </location>
</feature>
<feature type="coiled-coil region" evidence="1">
    <location>
        <begin position="120"/>
        <end position="164"/>
    </location>
</feature>
<gene>
    <name evidence="3" type="ORF">C1H76_0434</name>
</gene>
<evidence type="ECO:0000256" key="1">
    <source>
        <dbReference type="SAM" id="Coils"/>
    </source>
</evidence>
<dbReference type="EMBL" id="PTQR01000006">
    <property type="protein sequence ID" value="TKX27141.1"/>
    <property type="molecule type" value="Genomic_DNA"/>
</dbReference>
<proteinExistence type="predicted"/>
<dbReference type="AlphaFoldDB" id="A0A4U7BAN8"/>
<evidence type="ECO:0000313" key="4">
    <source>
        <dbReference type="Proteomes" id="UP000308133"/>
    </source>
</evidence>
<keyword evidence="1" id="KW-0175">Coiled coil</keyword>
<reference evidence="3 4" key="1">
    <citation type="submission" date="2018-02" db="EMBL/GenBank/DDBJ databases">
        <title>Draft genome sequences of Elsinoe sp., causing black scab on jojoba.</title>
        <authorList>
            <person name="Stodart B."/>
            <person name="Jeffress S."/>
            <person name="Ash G."/>
            <person name="Arun Chinnappa K."/>
        </authorList>
    </citation>
    <scope>NUCLEOTIDE SEQUENCE [LARGE SCALE GENOMIC DNA]</scope>
    <source>
        <strain evidence="3 4">Hillstone_2</strain>
    </source>
</reference>
<dbReference type="Proteomes" id="UP000308133">
    <property type="component" value="Unassembled WGS sequence"/>
</dbReference>
<feature type="region of interest" description="Disordered" evidence="2">
    <location>
        <begin position="1"/>
        <end position="30"/>
    </location>
</feature>
<organism evidence="3 4">
    <name type="scientific">Elsinoe australis</name>
    <dbReference type="NCBI Taxonomy" id="40998"/>
    <lineage>
        <taxon>Eukaryota</taxon>
        <taxon>Fungi</taxon>
        <taxon>Dikarya</taxon>
        <taxon>Ascomycota</taxon>
        <taxon>Pezizomycotina</taxon>
        <taxon>Dothideomycetes</taxon>
        <taxon>Dothideomycetidae</taxon>
        <taxon>Myriangiales</taxon>
        <taxon>Elsinoaceae</taxon>
        <taxon>Elsinoe</taxon>
    </lineage>
</organism>